<gene>
    <name evidence="1" type="ORF">SLS63_006733</name>
</gene>
<comment type="caution">
    <text evidence="1">The sequence shown here is derived from an EMBL/GenBank/DDBJ whole genome shotgun (WGS) entry which is preliminary data.</text>
</comment>
<sequence>MSMSRCIKIHEIPFRDHANNVSLMVFWAPSDQPLPPLYSFAIYVTCPDTSSPDLFDAADLLRALCESSYAPETNAYRLDVYFAPWATVEHCKKHYDAEKASRGLYTEQTEALRNPIGWRGSTSSEVAAPGARQRLPGLVPSYLRPPTVCHHDVLFICDEPDWPEGDDLLFVQFRPASTPEEIELDAGGEQLDETLEIVAQTATQRLPVCPDPEEYDGSGTVQGRMYDMLLLKEEQLNEPYEEALARGWRSW</sequence>
<name>A0ABR1P7C0_DIAER</name>
<organism evidence="1 2">
    <name type="scientific">Diaporthe eres</name>
    <name type="common">Phomopsis oblonga</name>
    <dbReference type="NCBI Taxonomy" id="83184"/>
    <lineage>
        <taxon>Eukaryota</taxon>
        <taxon>Fungi</taxon>
        <taxon>Dikarya</taxon>
        <taxon>Ascomycota</taxon>
        <taxon>Pezizomycotina</taxon>
        <taxon>Sordariomycetes</taxon>
        <taxon>Sordariomycetidae</taxon>
        <taxon>Diaporthales</taxon>
        <taxon>Diaporthaceae</taxon>
        <taxon>Diaporthe</taxon>
        <taxon>Diaporthe eres species complex</taxon>
    </lineage>
</organism>
<dbReference type="Proteomes" id="UP001430848">
    <property type="component" value="Unassembled WGS sequence"/>
</dbReference>
<evidence type="ECO:0000313" key="2">
    <source>
        <dbReference type="Proteomes" id="UP001430848"/>
    </source>
</evidence>
<dbReference type="EMBL" id="JAKNSF020000034">
    <property type="protein sequence ID" value="KAK7728285.1"/>
    <property type="molecule type" value="Genomic_DNA"/>
</dbReference>
<proteinExistence type="predicted"/>
<reference evidence="1 2" key="1">
    <citation type="submission" date="2024-02" db="EMBL/GenBank/DDBJ databases">
        <title>De novo assembly and annotation of 12 fungi associated with fruit tree decline syndrome in Ontario, Canada.</title>
        <authorList>
            <person name="Sulman M."/>
            <person name="Ellouze W."/>
            <person name="Ilyukhin E."/>
        </authorList>
    </citation>
    <scope>NUCLEOTIDE SEQUENCE [LARGE SCALE GENOMIC DNA]</scope>
    <source>
        <strain evidence="1 2">M169</strain>
    </source>
</reference>
<accession>A0ABR1P7C0</accession>
<evidence type="ECO:0000313" key="1">
    <source>
        <dbReference type="EMBL" id="KAK7728285.1"/>
    </source>
</evidence>
<keyword evidence="2" id="KW-1185">Reference proteome</keyword>
<protein>
    <submittedName>
        <fullName evidence="1">Uncharacterized protein</fullName>
    </submittedName>
</protein>